<dbReference type="Gene3D" id="3.60.110.10">
    <property type="entry name" value="Carbon-nitrogen hydrolase"/>
    <property type="match status" value="1"/>
</dbReference>
<dbReference type="Proteomes" id="UP001172082">
    <property type="component" value="Unassembled WGS sequence"/>
</dbReference>
<evidence type="ECO:0000256" key="2">
    <source>
        <dbReference type="PROSITE-ProRule" id="PRU10139"/>
    </source>
</evidence>
<name>A0ABT8KXT9_9BACT</name>
<dbReference type="GO" id="GO:0016787">
    <property type="term" value="F:hydrolase activity"/>
    <property type="evidence" value="ECO:0007669"/>
    <property type="project" value="UniProtKB-KW"/>
</dbReference>
<proteinExistence type="inferred from homology"/>
<protein>
    <submittedName>
        <fullName evidence="4">Carbon-nitrogen hydrolase family protein</fullName>
    </submittedName>
</protein>
<sequence length="311" mass="35110">MRSVVVSIIQQAPIHLSLNESLEKALHYGNEAAKKGAQMIVFGETWLSGYPAWLDHCPDVALWDHEPVKEAFAKLYNSSISIPGPEIQKFQQLAKKKKIVICLGANEVRKTGKGNGTVYNALLTINADGQLVNHHRKLMPTYTEKMLYGQGDGKGLKSVDTEYGRVSGLICWEHWMPLSRQALHDSGEEIHVAVWPKVHEMHQVASRQYAFEGRCFVIAAGQMMRVKDVPDGLKLPDHLIGKPEEFLLNGGSCIIAPNGKFIMEPVFDREEILMAEINLDDIYKERMTLDVTGHYARDDVFDFKVKRKRKV</sequence>
<gene>
    <name evidence="4" type="ORF">QQ008_23725</name>
</gene>
<evidence type="ECO:0000313" key="5">
    <source>
        <dbReference type="Proteomes" id="UP001172082"/>
    </source>
</evidence>
<dbReference type="Pfam" id="PF00795">
    <property type="entry name" value="CN_hydrolase"/>
    <property type="match status" value="1"/>
</dbReference>
<reference evidence="4" key="1">
    <citation type="submission" date="2023-06" db="EMBL/GenBank/DDBJ databases">
        <title>Genomic of Parafulvivirga corallium.</title>
        <authorList>
            <person name="Wang G."/>
        </authorList>
    </citation>
    <scope>NUCLEOTIDE SEQUENCE</scope>
    <source>
        <strain evidence="4">BMA10</strain>
    </source>
</reference>
<organism evidence="4 5">
    <name type="scientific">Splendidivirga corallicola</name>
    <dbReference type="NCBI Taxonomy" id="3051826"/>
    <lineage>
        <taxon>Bacteria</taxon>
        <taxon>Pseudomonadati</taxon>
        <taxon>Bacteroidota</taxon>
        <taxon>Cytophagia</taxon>
        <taxon>Cytophagales</taxon>
        <taxon>Splendidivirgaceae</taxon>
        <taxon>Splendidivirga</taxon>
    </lineage>
</organism>
<dbReference type="EMBL" id="JAUJEA010000011">
    <property type="protein sequence ID" value="MDN5204423.1"/>
    <property type="molecule type" value="Genomic_DNA"/>
</dbReference>
<dbReference type="PROSITE" id="PS50263">
    <property type="entry name" value="CN_HYDROLASE"/>
    <property type="match status" value="1"/>
</dbReference>
<accession>A0ABT8KXT9</accession>
<evidence type="ECO:0000259" key="3">
    <source>
        <dbReference type="PROSITE" id="PS50263"/>
    </source>
</evidence>
<feature type="domain" description="CN hydrolase" evidence="3">
    <location>
        <begin position="4"/>
        <end position="279"/>
    </location>
</feature>
<dbReference type="InterPro" id="IPR036526">
    <property type="entry name" value="C-N_Hydrolase_sf"/>
</dbReference>
<dbReference type="SUPFAM" id="SSF56317">
    <property type="entry name" value="Carbon-nitrogen hydrolase"/>
    <property type="match status" value="1"/>
</dbReference>
<dbReference type="PANTHER" id="PTHR46044:SF1">
    <property type="entry name" value="CN HYDROLASE DOMAIN-CONTAINING PROTEIN"/>
    <property type="match status" value="1"/>
</dbReference>
<dbReference type="PANTHER" id="PTHR46044">
    <property type="entry name" value="NITRILASE"/>
    <property type="match status" value="1"/>
</dbReference>
<comment type="similarity">
    <text evidence="1">Belongs to the carbon-nitrogen hydrolase superfamily. Nitrilase family.</text>
</comment>
<feature type="active site" description="Proton acceptor" evidence="2">
    <location>
        <position position="44"/>
    </location>
</feature>
<dbReference type="PROSITE" id="PS00920">
    <property type="entry name" value="NITRIL_CHT_1"/>
    <property type="match status" value="1"/>
</dbReference>
<evidence type="ECO:0000313" key="4">
    <source>
        <dbReference type="EMBL" id="MDN5204423.1"/>
    </source>
</evidence>
<evidence type="ECO:0000256" key="1">
    <source>
        <dbReference type="ARBA" id="ARBA00008129"/>
    </source>
</evidence>
<keyword evidence="4" id="KW-0378">Hydrolase</keyword>
<comment type="caution">
    <text evidence="4">The sequence shown here is derived from an EMBL/GenBank/DDBJ whole genome shotgun (WGS) entry which is preliminary data.</text>
</comment>
<keyword evidence="5" id="KW-1185">Reference proteome</keyword>
<dbReference type="InterPro" id="IPR000132">
    <property type="entry name" value="Nitrilase/CN_hydratase_CS"/>
</dbReference>
<dbReference type="RefSeq" id="WP_346754446.1">
    <property type="nucleotide sequence ID" value="NZ_JAUJEA010000011.1"/>
</dbReference>
<dbReference type="CDD" id="cd07564">
    <property type="entry name" value="nitrilases_CHs"/>
    <property type="match status" value="1"/>
</dbReference>
<dbReference type="InterPro" id="IPR003010">
    <property type="entry name" value="C-N_Hydrolase"/>
</dbReference>
<dbReference type="InterPro" id="IPR044149">
    <property type="entry name" value="Nitrilases_CHs"/>
</dbReference>